<evidence type="ECO:0000313" key="5">
    <source>
        <dbReference type="Proteomes" id="UP000002173"/>
    </source>
</evidence>
<dbReference type="VEuPathDB" id="PiroplasmaDB:BBOV_V000330"/>
<dbReference type="EMBL" id="AAXT01000007">
    <property type="protein sequence ID" value="EDO05083.1"/>
    <property type="molecule type" value="Genomic_DNA"/>
</dbReference>
<comment type="similarity">
    <text evidence="1">Belongs to the universal ribosomal protein uS7 family.</text>
</comment>
<evidence type="ECO:0000313" key="4">
    <source>
        <dbReference type="EMBL" id="EDO05083.1"/>
    </source>
</evidence>
<reference evidence="5" key="2">
    <citation type="journal article" date="2020" name="Data Brief">
        <title>Transcriptome dataset of Babesia bovis life stages within vertebrate and invertebrate hosts.</title>
        <authorList>
            <person name="Ueti M.W."/>
            <person name="Johnson W.C."/>
            <person name="Kappmeyer L.S."/>
            <person name="Herndon D.R."/>
            <person name="Mousel M.R."/>
            <person name="Reif K.E."/>
            <person name="Taus N.S."/>
            <person name="Ifeonu O.O."/>
            <person name="Silva J.C."/>
            <person name="Suarez C.E."/>
            <person name="Brayton K.A."/>
        </authorList>
    </citation>
    <scope>NUCLEOTIDE SEQUENCE [LARGE SCALE GENOMIC DNA]</scope>
</reference>
<organism evidence="4 5">
    <name type="scientific">Babesia bovis</name>
    <dbReference type="NCBI Taxonomy" id="5865"/>
    <lineage>
        <taxon>Eukaryota</taxon>
        <taxon>Sar</taxon>
        <taxon>Alveolata</taxon>
        <taxon>Apicomplexa</taxon>
        <taxon>Aconoidasida</taxon>
        <taxon>Piroplasmida</taxon>
        <taxon>Babesiidae</taxon>
        <taxon>Babesia</taxon>
    </lineage>
</organism>
<dbReference type="GO" id="GO:0005840">
    <property type="term" value="C:ribosome"/>
    <property type="evidence" value="ECO:0007669"/>
    <property type="project" value="UniProtKB-KW"/>
</dbReference>
<dbReference type="InParanoid" id="A7AXG0"/>
<keyword evidence="3" id="KW-0687">Ribonucleoprotein</keyword>
<comment type="caution">
    <text evidence="4">The sequence shown here is derived from an EMBL/GenBank/DDBJ whole genome shotgun (WGS) entry which is preliminary data.</text>
</comment>
<protein>
    <submittedName>
        <fullName evidence="4">Uncharacterized protein</fullName>
    </submittedName>
</protein>
<reference evidence="4 5" key="1">
    <citation type="journal article" date="2007" name="PLoS Pathog.">
        <title>Genome sequence of Babesia bovis and comparative analysis of apicomplexan hemoprotozoa.</title>
        <authorList>
            <person name="Brayton K.A."/>
            <person name="Lau A.O.T."/>
            <person name="Herndon D.R."/>
            <person name="Hannick L."/>
            <person name="Kappmeyer L.S."/>
            <person name="Berens S.J."/>
            <person name="Bidwell S.L."/>
            <person name="Brown W.C."/>
            <person name="Crabtree J."/>
            <person name="Fadrosh D."/>
            <person name="Feldblum T."/>
            <person name="Forberger H.A."/>
            <person name="Haas B.J."/>
            <person name="Howell J.M."/>
            <person name="Khouri H."/>
            <person name="Koo H."/>
            <person name="Mann D.J."/>
            <person name="Norimine J."/>
            <person name="Paulsen I.T."/>
            <person name="Radune D."/>
            <person name="Ren Q."/>
            <person name="Smith R.K. Jr."/>
            <person name="Suarez C.E."/>
            <person name="White O."/>
            <person name="Wortman J.R."/>
            <person name="Knowles D.P. Jr."/>
            <person name="McElwain T.F."/>
            <person name="Nene V.M."/>
        </authorList>
    </citation>
    <scope>NUCLEOTIDE SEQUENCE [LARGE SCALE GENOMIC DNA]</scope>
    <source>
        <strain evidence="4">T2Bo</strain>
    </source>
</reference>
<dbReference type="Proteomes" id="UP000002173">
    <property type="component" value="Unassembled WGS sequence"/>
</dbReference>
<proteinExistence type="inferred from homology"/>
<dbReference type="SUPFAM" id="SSF47973">
    <property type="entry name" value="Ribosomal protein S7"/>
    <property type="match status" value="1"/>
</dbReference>
<sequence length="214" mass="25454">MKQFNKIMKKELILTLFSKFVQKQGKYTKSKKLIINISDSLSLISSLDINFTSILEYMIYKLNLPIIMIDNKVHKLKYYFLVMAPLKYIKKYIYSYFLKAVNSKKKLPFKHNFILELNNVLNDSSSVVEYKEEVLGVFEDTNASVRTNKTKNLKTCEISNNFMYANLKLKHVNRRYNNKNYYKLIKQYGLPNKFSNTKVNYNRKQTNYLLKNVI</sequence>
<keyword evidence="5" id="KW-1185">Reference proteome</keyword>
<dbReference type="AlphaFoldDB" id="A7AXG0"/>
<accession>A7AXG0</accession>
<evidence type="ECO:0000256" key="3">
    <source>
        <dbReference type="ARBA" id="ARBA00023274"/>
    </source>
</evidence>
<name>A7AXG0_BABBO</name>
<keyword evidence="2" id="KW-0689">Ribosomal protein</keyword>
<evidence type="ECO:0000256" key="1">
    <source>
        <dbReference type="ARBA" id="ARBA00007151"/>
    </source>
</evidence>
<evidence type="ECO:0000256" key="2">
    <source>
        <dbReference type="ARBA" id="ARBA00022980"/>
    </source>
</evidence>
<dbReference type="GO" id="GO:1990904">
    <property type="term" value="C:ribonucleoprotein complex"/>
    <property type="evidence" value="ECO:0007669"/>
    <property type="project" value="UniProtKB-KW"/>
</dbReference>
<reference evidence="5" key="3">
    <citation type="journal article" date="2021" name="Int. J. Parasitol.">
        <title>Comparative analysis of gene expression between Babesia bovis blood stages and kinetes allowed by improved genome annotation.</title>
        <authorList>
            <person name="Ueti M.W."/>
            <person name="Johnson W.C."/>
            <person name="Kappmeyer L.S."/>
            <person name="Herndon D.R."/>
            <person name="Mousel M.R."/>
            <person name="Reif K.E."/>
            <person name="Taus N.S."/>
            <person name="Ifeonu O.O."/>
            <person name="Silva J.C."/>
            <person name="Suarez C.E."/>
            <person name="Brayton K.A."/>
        </authorList>
    </citation>
    <scope>NUCLEOTIDE SEQUENCE [LARGE SCALE GENOMIC DNA]</scope>
</reference>
<dbReference type="InterPro" id="IPR036823">
    <property type="entry name" value="Ribosomal_uS7_dom_sf"/>
</dbReference>
<gene>
    <name evidence="4" type="ORF">BBOV_V000330</name>
</gene>